<evidence type="ECO:0000313" key="1">
    <source>
        <dbReference type="EMBL" id="AVH58655.1"/>
    </source>
</evidence>
<protein>
    <recommendedName>
        <fullName evidence="3">Integrase</fullName>
    </recommendedName>
</protein>
<reference evidence="1 2" key="1">
    <citation type="submission" date="2018-02" db="EMBL/GenBank/DDBJ databases">
        <title>Complete genome sequence of Streptomyces dengpaensis, the producer of angucyclines.</title>
        <authorList>
            <person name="Yumei L."/>
        </authorList>
    </citation>
    <scope>NUCLEOTIDE SEQUENCE [LARGE SCALE GENOMIC DNA]</scope>
    <source>
        <strain evidence="1 2">XZHG99</strain>
    </source>
</reference>
<evidence type="ECO:0008006" key="3">
    <source>
        <dbReference type="Google" id="ProtNLM"/>
    </source>
</evidence>
<keyword evidence="2" id="KW-1185">Reference proteome</keyword>
<gene>
    <name evidence="1" type="ORF">C4B68_26065</name>
</gene>
<organism evidence="1 2">
    <name type="scientific">Streptomyces dengpaensis</name>
    <dbReference type="NCBI Taxonomy" id="2049881"/>
    <lineage>
        <taxon>Bacteria</taxon>
        <taxon>Bacillati</taxon>
        <taxon>Actinomycetota</taxon>
        <taxon>Actinomycetes</taxon>
        <taxon>Kitasatosporales</taxon>
        <taxon>Streptomycetaceae</taxon>
        <taxon>Streptomyces</taxon>
    </lineage>
</organism>
<dbReference type="Proteomes" id="UP000238413">
    <property type="component" value="Chromosome"/>
</dbReference>
<dbReference type="RefSeq" id="WP_104880014.1">
    <property type="nucleotide sequence ID" value="NZ_CP026652.1"/>
</dbReference>
<sequence length="73" mass="8070">MARHEIEQRGSGARAMVPAHVARVTEKVLNTYRRYVTHALECEGCQAIGGHCESGAELWRQYKEARTAAGGSR</sequence>
<name>A0ABM6SVG5_9ACTN</name>
<proteinExistence type="predicted"/>
<accession>A0ABM6SVG5</accession>
<dbReference type="EMBL" id="CP026652">
    <property type="protein sequence ID" value="AVH58655.1"/>
    <property type="molecule type" value="Genomic_DNA"/>
</dbReference>
<evidence type="ECO:0000313" key="2">
    <source>
        <dbReference type="Proteomes" id="UP000238413"/>
    </source>
</evidence>